<organism evidence="1 2">
    <name type="scientific">Arthrospiribacter ruber</name>
    <dbReference type="NCBI Taxonomy" id="2487934"/>
    <lineage>
        <taxon>Bacteria</taxon>
        <taxon>Pseudomonadati</taxon>
        <taxon>Bacteroidota</taxon>
        <taxon>Cytophagia</taxon>
        <taxon>Cytophagales</taxon>
        <taxon>Cyclobacteriaceae</taxon>
        <taxon>Arthrospiribacter</taxon>
    </lineage>
</organism>
<dbReference type="Pfam" id="PF01663">
    <property type="entry name" value="Phosphodiest"/>
    <property type="match status" value="1"/>
</dbReference>
<dbReference type="InterPro" id="IPR017850">
    <property type="entry name" value="Alkaline_phosphatase_core_sf"/>
</dbReference>
<accession>A0A951MDN0</accession>
<evidence type="ECO:0000313" key="1">
    <source>
        <dbReference type="EMBL" id="MBW3468672.1"/>
    </source>
</evidence>
<reference evidence="1 2" key="1">
    <citation type="journal article" date="2020" name="Syst. Appl. Microbiol.">
        <title>Arthrospiribacter ruber gen. nov., sp. nov., a novel bacterium isolated from Arthrospira cultures.</title>
        <authorList>
            <person name="Waleron M."/>
            <person name="Misztak A."/>
            <person name="Waleron M.M."/>
            <person name="Furmaniak M."/>
            <person name="Mrozik A."/>
            <person name="Waleron K."/>
        </authorList>
    </citation>
    <scope>NUCLEOTIDE SEQUENCE [LARGE SCALE GENOMIC DNA]</scope>
    <source>
        <strain evidence="1 2">DPMB0001</strain>
    </source>
</reference>
<dbReference type="AlphaFoldDB" id="A0A951MDN0"/>
<comment type="caution">
    <text evidence="1">The sequence shown here is derived from an EMBL/GenBank/DDBJ whole genome shotgun (WGS) entry which is preliminary data.</text>
</comment>
<dbReference type="PROSITE" id="PS51257">
    <property type="entry name" value="PROKAR_LIPOPROTEIN"/>
    <property type="match status" value="1"/>
</dbReference>
<sequence>MVGKITDEEMKNTIHIIMLWTIGILSMACQKSQEENPTKTVVIIVDALRFDYVNQENTPNIFSLKENGVSGIHHHSTFPTVTRVNTTTYATGAYPKTHGILGNSIYLPEVDKSKGLNTGDARTMMLADSVMGGKLITSPSIGELISINGLGTYAVFSTGSTGQSYLLNHRVTGLGIINPDMILPESFAAELTEQIGQVPPRAKPNKERHKWITDAFIKYALEEDKIDIATIWYSDPDGTAHAEGIGSPMTMESIKNVDEQIGRILQASRDLGMEDRLNIIVSADHGFATHLGNPGIADFLIKNGLKKNKDSEDVTVVGNAIYLDNETKNRSGEIIESFLLEDWVGAIFVNPNLDFDSDLKENIFSFDPIHWGHPERQGDIYVDVNWNDEINEFGYKGYSYNRGIAGHGSSSPYEMKTPFLAFGPSFKSGIENKLPSGMVDLVPTVLYIHGLDDKSYNPDGRVLHEILRSSSSSENDDFETIISVKTLEQSGGVYELNVTQSVIGERKYLDFTKTVRSQK</sequence>
<protein>
    <submittedName>
        <fullName evidence="1">Alkaline phosphatase family protein</fullName>
    </submittedName>
</protein>
<dbReference type="Gene3D" id="3.40.720.10">
    <property type="entry name" value="Alkaline Phosphatase, subunit A"/>
    <property type="match status" value="1"/>
</dbReference>
<gene>
    <name evidence="1" type="ORF">EGN73_12735</name>
</gene>
<name>A0A951MDN0_9BACT</name>
<proteinExistence type="predicted"/>
<dbReference type="EMBL" id="RPHB01000005">
    <property type="protein sequence ID" value="MBW3468672.1"/>
    <property type="molecule type" value="Genomic_DNA"/>
</dbReference>
<evidence type="ECO:0000313" key="2">
    <source>
        <dbReference type="Proteomes" id="UP000727490"/>
    </source>
</evidence>
<keyword evidence="2" id="KW-1185">Reference proteome</keyword>
<dbReference type="Proteomes" id="UP000727490">
    <property type="component" value="Unassembled WGS sequence"/>
</dbReference>
<dbReference type="SUPFAM" id="SSF53649">
    <property type="entry name" value="Alkaline phosphatase-like"/>
    <property type="match status" value="1"/>
</dbReference>
<dbReference type="GO" id="GO:0016787">
    <property type="term" value="F:hydrolase activity"/>
    <property type="evidence" value="ECO:0007669"/>
    <property type="project" value="UniProtKB-ARBA"/>
</dbReference>
<dbReference type="PANTHER" id="PTHR10151">
    <property type="entry name" value="ECTONUCLEOTIDE PYROPHOSPHATASE/PHOSPHODIESTERASE"/>
    <property type="match status" value="1"/>
</dbReference>
<dbReference type="PANTHER" id="PTHR10151:SF120">
    <property type="entry name" value="BIS(5'-ADENOSYL)-TRIPHOSPHATASE"/>
    <property type="match status" value="1"/>
</dbReference>
<dbReference type="InterPro" id="IPR002591">
    <property type="entry name" value="Phosphodiest/P_Trfase"/>
</dbReference>